<dbReference type="InterPro" id="IPR002885">
    <property type="entry name" value="PPR_rpt"/>
</dbReference>
<feature type="repeat" description="ANK" evidence="12">
    <location>
        <begin position="1580"/>
        <end position="1612"/>
    </location>
</feature>
<keyword evidence="8" id="KW-0677">Repeat</keyword>
<evidence type="ECO:0000313" key="13">
    <source>
        <dbReference type="EMBL" id="GFY38184.1"/>
    </source>
</evidence>
<protein>
    <submittedName>
        <fullName evidence="13">Ankyrin-3</fullName>
    </submittedName>
</protein>
<comment type="subcellular location">
    <subcellularLocation>
        <location evidence="2">Secreted</location>
    </subcellularLocation>
    <subcellularLocation>
        <location evidence="1">Target cell membrane</location>
    </subcellularLocation>
</comment>
<dbReference type="PRINTS" id="PR01415">
    <property type="entry name" value="ANKYRIN"/>
</dbReference>
<feature type="repeat" description="ANK" evidence="12">
    <location>
        <begin position="1645"/>
        <end position="1677"/>
    </location>
</feature>
<evidence type="ECO:0000256" key="12">
    <source>
        <dbReference type="PROSITE-ProRule" id="PRU00023"/>
    </source>
</evidence>
<evidence type="ECO:0000256" key="10">
    <source>
        <dbReference type="ARBA" id="ARBA00023043"/>
    </source>
</evidence>
<dbReference type="GO" id="GO:0006887">
    <property type="term" value="P:exocytosis"/>
    <property type="evidence" value="ECO:0007669"/>
    <property type="project" value="UniProtKB-KW"/>
</dbReference>
<keyword evidence="9" id="KW-0638">Presynaptic neurotoxin</keyword>
<dbReference type="SMART" id="SM00248">
    <property type="entry name" value="ANK"/>
    <property type="match status" value="25"/>
</dbReference>
<reference evidence="13" key="1">
    <citation type="submission" date="2020-08" db="EMBL/GenBank/DDBJ databases">
        <title>Multicomponent nature underlies the extraordinary mechanical properties of spider dragline silk.</title>
        <authorList>
            <person name="Kono N."/>
            <person name="Nakamura H."/>
            <person name="Mori M."/>
            <person name="Yoshida Y."/>
            <person name="Ohtoshi R."/>
            <person name="Malay A.D."/>
            <person name="Moran D.A.P."/>
            <person name="Tomita M."/>
            <person name="Numata K."/>
            <person name="Arakawa K."/>
        </authorList>
    </citation>
    <scope>NUCLEOTIDE SEQUENCE</scope>
</reference>
<proteinExistence type="predicted"/>
<evidence type="ECO:0000256" key="4">
    <source>
        <dbReference type="ARBA" id="ARBA00022525"/>
    </source>
</evidence>
<feature type="repeat" description="ANK" evidence="12">
    <location>
        <begin position="1323"/>
        <end position="1355"/>
    </location>
</feature>
<evidence type="ECO:0000256" key="8">
    <source>
        <dbReference type="ARBA" id="ARBA00022737"/>
    </source>
</evidence>
<dbReference type="EMBL" id="BMAV01000690">
    <property type="protein sequence ID" value="GFY38184.1"/>
    <property type="molecule type" value="Genomic_DNA"/>
</dbReference>
<dbReference type="SUPFAM" id="SSF48452">
    <property type="entry name" value="TPR-like"/>
    <property type="match status" value="2"/>
</dbReference>
<keyword evidence="10 12" id="KW-0040">ANK repeat</keyword>
<evidence type="ECO:0000256" key="1">
    <source>
        <dbReference type="ARBA" id="ARBA00004175"/>
    </source>
</evidence>
<keyword evidence="6" id="KW-0800">Toxin</keyword>
<dbReference type="OrthoDB" id="6428268at2759"/>
<feature type="repeat" description="ANK" evidence="12">
    <location>
        <begin position="995"/>
        <end position="1027"/>
    </location>
</feature>
<keyword evidence="7" id="KW-0528">Neurotoxin</keyword>
<accession>A0A8X6WN68</accession>
<feature type="repeat" description="ANK" evidence="12">
    <location>
        <begin position="1769"/>
        <end position="1801"/>
    </location>
</feature>
<feature type="repeat" description="ANK" evidence="12">
    <location>
        <begin position="1389"/>
        <end position="1415"/>
    </location>
</feature>
<feature type="repeat" description="ANK" evidence="12">
    <location>
        <begin position="1194"/>
        <end position="1226"/>
    </location>
</feature>
<dbReference type="PROSITE" id="PS50088">
    <property type="entry name" value="ANK_REPEAT"/>
    <property type="match status" value="19"/>
</dbReference>
<feature type="repeat" description="ANK" evidence="12">
    <location>
        <begin position="1028"/>
        <end position="1056"/>
    </location>
</feature>
<evidence type="ECO:0000256" key="7">
    <source>
        <dbReference type="ARBA" id="ARBA00022699"/>
    </source>
</evidence>
<feature type="repeat" description="ANK" evidence="12">
    <location>
        <begin position="1227"/>
        <end position="1259"/>
    </location>
</feature>
<keyword evidence="4" id="KW-0964">Secreted</keyword>
<dbReference type="InterPro" id="IPR002110">
    <property type="entry name" value="Ankyrin_rpt"/>
</dbReference>
<name>A0A8X6WN68_9ARAC</name>
<dbReference type="Pfam" id="PF01535">
    <property type="entry name" value="PPR"/>
    <property type="match status" value="1"/>
</dbReference>
<dbReference type="InterPro" id="IPR036770">
    <property type="entry name" value="Ankyrin_rpt-contain_sf"/>
</dbReference>
<keyword evidence="11" id="KW-1053">Target membrane</keyword>
<gene>
    <name evidence="13" type="primary">Ank3_28</name>
    <name evidence="13" type="ORF">TNIN_235831</name>
</gene>
<keyword evidence="3" id="KW-0268">Exocytosis</keyword>
<feature type="repeat" description="ANK" evidence="12">
    <location>
        <begin position="1061"/>
        <end position="1093"/>
    </location>
</feature>
<keyword evidence="14" id="KW-1185">Reference proteome</keyword>
<feature type="repeat" description="ANK" evidence="12">
    <location>
        <begin position="1611"/>
        <end position="1636"/>
    </location>
</feature>
<feature type="repeat" description="ANK" evidence="12">
    <location>
        <begin position="1678"/>
        <end position="1710"/>
    </location>
</feature>
<feature type="repeat" description="ANK" evidence="12">
    <location>
        <begin position="962"/>
        <end position="994"/>
    </location>
</feature>
<dbReference type="GO" id="GO:0090729">
    <property type="term" value="F:toxin activity"/>
    <property type="evidence" value="ECO:0007669"/>
    <property type="project" value="UniProtKB-KW"/>
</dbReference>
<dbReference type="Pfam" id="PF12796">
    <property type="entry name" value="Ank_2"/>
    <property type="match status" value="10"/>
</dbReference>
<dbReference type="GO" id="GO:0005576">
    <property type="term" value="C:extracellular region"/>
    <property type="evidence" value="ECO:0007669"/>
    <property type="project" value="UniProtKB-SubCell"/>
</dbReference>
<feature type="repeat" description="ANK" evidence="12">
    <location>
        <begin position="1356"/>
        <end position="1388"/>
    </location>
</feature>
<evidence type="ECO:0000256" key="6">
    <source>
        <dbReference type="ARBA" id="ARBA00022656"/>
    </source>
</evidence>
<feature type="repeat" description="ANK" evidence="12">
    <location>
        <begin position="1260"/>
        <end position="1292"/>
    </location>
</feature>
<dbReference type="SUPFAM" id="SSF48403">
    <property type="entry name" value="Ankyrin repeat"/>
    <property type="match status" value="4"/>
</dbReference>
<dbReference type="PANTHER" id="PTHR24123">
    <property type="entry name" value="ANKYRIN REPEAT-CONTAINING"/>
    <property type="match status" value="1"/>
</dbReference>
<feature type="repeat" description="ANK" evidence="12">
    <location>
        <begin position="1513"/>
        <end position="1545"/>
    </location>
</feature>
<organism evidence="13 14">
    <name type="scientific">Trichonephila inaurata madagascariensis</name>
    <dbReference type="NCBI Taxonomy" id="2747483"/>
    <lineage>
        <taxon>Eukaryota</taxon>
        <taxon>Metazoa</taxon>
        <taxon>Ecdysozoa</taxon>
        <taxon>Arthropoda</taxon>
        <taxon>Chelicerata</taxon>
        <taxon>Arachnida</taxon>
        <taxon>Araneae</taxon>
        <taxon>Araneomorphae</taxon>
        <taxon>Entelegynae</taxon>
        <taxon>Araneoidea</taxon>
        <taxon>Nephilidae</taxon>
        <taxon>Trichonephila</taxon>
        <taxon>Trichonephila inaurata</taxon>
    </lineage>
</organism>
<evidence type="ECO:0000256" key="11">
    <source>
        <dbReference type="ARBA" id="ARBA00023298"/>
    </source>
</evidence>
<evidence type="ECO:0000256" key="2">
    <source>
        <dbReference type="ARBA" id="ARBA00004613"/>
    </source>
</evidence>
<evidence type="ECO:0000256" key="5">
    <source>
        <dbReference type="ARBA" id="ARBA00022537"/>
    </source>
</evidence>
<dbReference type="Gene3D" id="1.25.40.10">
    <property type="entry name" value="Tetratricopeptide repeat domain"/>
    <property type="match status" value="2"/>
</dbReference>
<evidence type="ECO:0000256" key="9">
    <source>
        <dbReference type="ARBA" id="ARBA00023028"/>
    </source>
</evidence>
<evidence type="ECO:0000313" key="14">
    <source>
        <dbReference type="Proteomes" id="UP000886998"/>
    </source>
</evidence>
<dbReference type="InterPro" id="IPR011990">
    <property type="entry name" value="TPR-like_helical_dom_sf"/>
</dbReference>
<feature type="repeat" description="ANK" evidence="12">
    <location>
        <begin position="1481"/>
        <end position="1513"/>
    </location>
</feature>
<dbReference type="PANTHER" id="PTHR24123:SF33">
    <property type="entry name" value="PROTEIN HOS4"/>
    <property type="match status" value="1"/>
</dbReference>
<dbReference type="PROSITE" id="PS50297">
    <property type="entry name" value="ANK_REP_REGION"/>
    <property type="match status" value="19"/>
</dbReference>
<feature type="repeat" description="ANK" evidence="12">
    <location>
        <begin position="1802"/>
        <end position="1834"/>
    </location>
</feature>
<keyword evidence="11" id="KW-0472">Membrane</keyword>
<dbReference type="Pfam" id="PF00023">
    <property type="entry name" value="Ank"/>
    <property type="match status" value="1"/>
</dbReference>
<comment type="caution">
    <text evidence="13">The sequence shown here is derived from an EMBL/GenBank/DDBJ whole genome shotgun (WGS) entry which is preliminary data.</text>
</comment>
<dbReference type="Proteomes" id="UP000886998">
    <property type="component" value="Unassembled WGS sequence"/>
</dbReference>
<dbReference type="Gene3D" id="1.25.40.20">
    <property type="entry name" value="Ankyrin repeat-containing domain"/>
    <property type="match status" value="10"/>
</dbReference>
<keyword evidence="5" id="KW-1052">Target cell membrane</keyword>
<feature type="repeat" description="ANK" evidence="12">
    <location>
        <begin position="1161"/>
        <end position="1193"/>
    </location>
</feature>
<evidence type="ECO:0000256" key="3">
    <source>
        <dbReference type="ARBA" id="ARBA00022483"/>
    </source>
</evidence>
<dbReference type="GO" id="GO:0044231">
    <property type="term" value="C:host cell presynaptic membrane"/>
    <property type="evidence" value="ECO:0007669"/>
    <property type="project" value="UniProtKB-KW"/>
</dbReference>
<dbReference type="Pfam" id="PF13424">
    <property type="entry name" value="TPR_12"/>
    <property type="match status" value="1"/>
</dbReference>
<sequence>MNAFCWLLDYFPFPWIRRWLRRPKTTFSFDEKSHDQLITEFKSLDEVSAKYFYFQIVNEMKSAVSSDDETNVIKLHRLLISVGNIISNEKLRNYLQSLNLSSRNVNFVVLACKSKAIKILKYLLSEENIFLFRFLAEIEENSIFPWYEDDECHNAIYYAIRSNSTILLQILIERWPGDYFGNNPEELDTLLSKGYRELKLKNVHITKDMEIFIQSKILDLRFFHMGENNESENSTSLIIQRIDMVLENIKCIRTEFWDSEPDEKFVLIATFIAKNIHVLKSQLKSTYSVIPWEEMEFCLIIYIHYCLNQTEISLVYRVVLSKMKILTHLEKFSDCLCSAKENIRKTSIAEHAKLSRGKRDEVLQRIIAKTPSFENLYEDYTVVRDFYSLTKIKSYIDIALSCNATEREGQLIITRALQVLGEHIKNTLYSPKLSNESAQILLGSLQSNTKNIVMSLRDSLSHADSLSLRSEIESCDDSIFVNFLSDLTKIKMEITNIIYRNKILAIRELLGAIAECKDSVILETVLPVNYLAFQSISNELIETLSETPIKSETEVLEDLVADFKKLLGYMTSYEKTLFDDLSNVIQMEKAKFQIVKSRCEHDILVLVNVLNIIKREFIYFDPRDIIHWIRNYVRENFEIDTSNSLLKKIENLYLSLLCSIKPRITSLNYELGNNILKFFSIFPDCKKRIKGLEKFKNILFKNKVSHRRCAKQSHEFDAKMKELLFNKCSQLQKTLVENNLNTNVVGHLLTCKKGSKLQILIEMLLLDIMAILGDSIDSLTHNPFFLDNDFCMPVGKMLRNHLAHGNVLNYILIGEDCMAILLNARKIIMENLLRDDRKIGKRVKLDLVRTKTTHNKDLSNIMNQQKMFISFSEGNIEEVKECIIKGADIHGKDRNLWTILHFAAKGPNIECIKLSLTMIPDVDARDIKGQTALHIATIFKRRDIIEYLIVEVEMFVDTRDAFGKTPLHIASENGWTEGVQTLLKYKASVTSKDFFGFAALHLAIVKNNLDVALLLLERESNVDENEAFAMTALHLAARRGNVHLLNTLLERNADVNRKCCDHFTPLHCAVESGNLEIVKYLIEKKADVDATDRSGSTPLYYAIRNCDGEVLSLHHGSTENTVADEQNFISTASVVCARKEYLDMVKFLIKNGANVNKKDNDGRTPLHSAVETGCLDLVKLLLRNKALVNSEDKNKMTALHSSVVCGHKHILETLIEAGGNIHAPDIDGCTPLHLGAEKGHTHIVEFLIGRGVDINATEEYGLTALHISTTKRHNGIVKLLLKNKANTYAVDCSGWTPFYLSVAKEMSELYLVEEIDINFRDAHGYTPLHVAAIYGDEKVLKFCLNKSCNINVQCLRGFTALHFAAEGGHLKIVQILLENGSNINAKGLDGCTALYIAIENNCENIVNVLLKKGAERQSHLAYIAAQKGYVTILELLSQFNDFDINHRIENSSLLDIAISCCHINVVTYLLEKGFKINSVAEGNTALHMASFVDNCEAAELLLSKGANPNIQPIDFSPLHIASSKGYTQLVEILLKNGANILVKDWNGKLAIEYAVEHNHLRVLELLLKVKGVNINFRTQDGCTLLHKAAKIGSLPMVKCLIRNGAKFTFASGMKPLHIAAKANHRNVVEYFLNNNSVCINEPSRDGTTLLHLAISLNHPAIFELLIKRGADVNVSDVNGSSPIFLAALKGRRDFFNILLRNGAFYNTRKKIDSLTLMEVTKDKDIVTSLVYVKNLFTKVKINDVPGIKSILKEGASFPNGICIDAISTKKTTLLHYAAWKGYEEAVDLLLKHKANPNVRGKRDSLPLHYAVKFSHFGIVKMLLSSGSLYNHLTDNNRTPRYYAVDPDIICLLDILHESFKKIEEGDSSVVDYLKKIKNVETAKAIMRAKNETGRTLVIVSIIANHPKIKCLKELFQEDVLNNLQQASTFIEEGYLDEALSAYKKVLERRIEIFSADDPGVLDIQQKIAVLLCKKGKYEEALNLFLEVNQKVENLKEVYPAYDIRTLESKIRVIQDIVENKPLLNNLDEIFIQLKEMLGLHDINVLKVQLLLVTALEKENKFDEALKLIDEVIGNSFKCNDANSSFLLLLCLSNKARLWQKLGNFTEYIKIMNDIRVKIEEILDPHHPNILLVLIDLALIFYKQGEYEESLKILHRILDSQEVLFGTNHEMTLITQLWIADVLYKHNQFTEALRIYQKYLSEGAAILGEDNPTIQRARLTEHTINVLFESLASSKPVSRDRKLKGTFKCTEKIRVL</sequence>
<dbReference type="GO" id="GO:0044218">
    <property type="term" value="C:other organism cell membrane"/>
    <property type="evidence" value="ECO:0007669"/>
    <property type="project" value="UniProtKB-KW"/>
</dbReference>
<dbReference type="InterPro" id="IPR051165">
    <property type="entry name" value="Multifunctional_ANK_Repeat"/>
</dbReference>